<evidence type="ECO:0000256" key="11">
    <source>
        <dbReference type="ARBA" id="ARBA00023160"/>
    </source>
</evidence>
<dbReference type="GO" id="GO:0030148">
    <property type="term" value="P:sphingolipid biosynthetic process"/>
    <property type="evidence" value="ECO:0007669"/>
    <property type="project" value="TreeGrafter"/>
</dbReference>
<evidence type="ECO:0000256" key="13">
    <source>
        <dbReference type="SAM" id="MobiDB-lite"/>
    </source>
</evidence>
<comment type="caution">
    <text evidence="15">The sequence shown here is derived from an EMBL/GenBank/DDBJ whole genome shotgun (WGS) entry which is preliminary data.</text>
</comment>
<evidence type="ECO:0000313" key="15">
    <source>
        <dbReference type="EMBL" id="CAB9517562.1"/>
    </source>
</evidence>
<evidence type="ECO:0000256" key="12">
    <source>
        <dbReference type="ARBA" id="ARBA00023239"/>
    </source>
</evidence>
<organism evidence="15 16">
    <name type="scientific">Seminavis robusta</name>
    <dbReference type="NCBI Taxonomy" id="568900"/>
    <lineage>
        <taxon>Eukaryota</taxon>
        <taxon>Sar</taxon>
        <taxon>Stramenopiles</taxon>
        <taxon>Ochrophyta</taxon>
        <taxon>Bacillariophyta</taxon>
        <taxon>Bacillariophyceae</taxon>
        <taxon>Bacillariophycidae</taxon>
        <taxon>Naviculales</taxon>
        <taxon>Naviculaceae</taxon>
        <taxon>Seminavis</taxon>
    </lineage>
</organism>
<feature type="region of interest" description="Disordered" evidence="13">
    <location>
        <begin position="219"/>
        <end position="245"/>
    </location>
</feature>
<keyword evidence="7" id="KW-0276">Fatty acid metabolism</keyword>
<evidence type="ECO:0000256" key="14">
    <source>
        <dbReference type="SAM" id="Phobius"/>
    </source>
</evidence>
<comment type="similarity">
    <text evidence="3">Belongs to the very long-chain fatty acids dehydratase HACD family.</text>
</comment>
<evidence type="ECO:0000256" key="8">
    <source>
        <dbReference type="ARBA" id="ARBA00022989"/>
    </source>
</evidence>
<dbReference type="GO" id="GO:0102158">
    <property type="term" value="F:very-long-chain (3R)-3-hydroxyacyl-CoA dehydratase activity"/>
    <property type="evidence" value="ECO:0007669"/>
    <property type="project" value="UniProtKB-EC"/>
</dbReference>
<dbReference type="OrthoDB" id="10482398at2759"/>
<dbReference type="GO" id="GO:0030497">
    <property type="term" value="P:fatty acid elongation"/>
    <property type="evidence" value="ECO:0007669"/>
    <property type="project" value="TreeGrafter"/>
</dbReference>
<evidence type="ECO:0000256" key="3">
    <source>
        <dbReference type="ARBA" id="ARBA00007811"/>
    </source>
</evidence>
<dbReference type="GO" id="GO:0005789">
    <property type="term" value="C:endoplasmic reticulum membrane"/>
    <property type="evidence" value="ECO:0007669"/>
    <property type="project" value="TreeGrafter"/>
</dbReference>
<proteinExistence type="inferred from homology"/>
<accession>A0A9N8EAJ7</accession>
<keyword evidence="12" id="KW-0456">Lyase</keyword>
<feature type="compositionally biased region" description="Polar residues" evidence="13">
    <location>
        <begin position="226"/>
        <end position="245"/>
    </location>
</feature>
<evidence type="ECO:0000256" key="6">
    <source>
        <dbReference type="ARBA" id="ARBA00022692"/>
    </source>
</evidence>
<evidence type="ECO:0000256" key="5">
    <source>
        <dbReference type="ARBA" id="ARBA00022516"/>
    </source>
</evidence>
<dbReference type="EMBL" id="CAICTM010000864">
    <property type="protein sequence ID" value="CAB9517562.1"/>
    <property type="molecule type" value="Genomic_DNA"/>
</dbReference>
<feature type="transmembrane region" description="Helical" evidence="14">
    <location>
        <begin position="151"/>
        <end position="174"/>
    </location>
</feature>
<keyword evidence="9" id="KW-0443">Lipid metabolism</keyword>
<evidence type="ECO:0000256" key="9">
    <source>
        <dbReference type="ARBA" id="ARBA00023098"/>
    </source>
</evidence>
<name>A0A9N8EAJ7_9STRA</name>
<feature type="transmembrane region" description="Helical" evidence="14">
    <location>
        <begin position="180"/>
        <end position="202"/>
    </location>
</feature>
<dbReference type="Proteomes" id="UP001153069">
    <property type="component" value="Unassembled WGS sequence"/>
</dbReference>
<evidence type="ECO:0000256" key="7">
    <source>
        <dbReference type="ARBA" id="ARBA00022832"/>
    </source>
</evidence>
<protein>
    <recommendedName>
        <fullName evidence="4">very-long-chain (3R)-3-hydroxyacyl-CoA dehydratase</fullName>
        <ecNumber evidence="4">4.2.1.134</ecNumber>
    </recommendedName>
</protein>
<keyword evidence="8 14" id="KW-1133">Transmembrane helix</keyword>
<keyword evidence="16" id="KW-1185">Reference proteome</keyword>
<dbReference type="AlphaFoldDB" id="A0A9N8EAJ7"/>
<keyword evidence="5" id="KW-0444">Lipid biosynthesis</keyword>
<keyword evidence="6 14" id="KW-0812">Transmembrane</keyword>
<dbReference type="PANTHER" id="PTHR11035">
    <property type="entry name" value="VERY-LONG-CHAIN (3R)-3-HYDROXYACYL-COA DEHYDRATASE"/>
    <property type="match status" value="1"/>
</dbReference>
<dbReference type="GO" id="GO:0042761">
    <property type="term" value="P:very long-chain fatty acid biosynthetic process"/>
    <property type="evidence" value="ECO:0007669"/>
    <property type="project" value="TreeGrafter"/>
</dbReference>
<evidence type="ECO:0000256" key="10">
    <source>
        <dbReference type="ARBA" id="ARBA00023136"/>
    </source>
</evidence>
<evidence type="ECO:0000313" key="16">
    <source>
        <dbReference type="Proteomes" id="UP001153069"/>
    </source>
</evidence>
<comment type="subcellular location">
    <subcellularLocation>
        <location evidence="1">Membrane</location>
        <topology evidence="1">Multi-pass membrane protein</topology>
    </subcellularLocation>
</comment>
<dbReference type="Pfam" id="PF04387">
    <property type="entry name" value="PTPLA"/>
    <property type="match status" value="1"/>
</dbReference>
<comment type="pathway">
    <text evidence="2">Lipid metabolism; fatty acid biosynthesis.</text>
</comment>
<evidence type="ECO:0000256" key="4">
    <source>
        <dbReference type="ARBA" id="ARBA00013122"/>
    </source>
</evidence>
<gene>
    <name evidence="15" type="ORF">SEMRO_865_G212850.1</name>
</gene>
<keyword evidence="11" id="KW-0275">Fatty acid biosynthesis</keyword>
<evidence type="ECO:0000256" key="1">
    <source>
        <dbReference type="ARBA" id="ARBA00004141"/>
    </source>
</evidence>
<sequence length="245" mass="26331">MTTTTSSNRKKSPLAPLAPAFSGLNWVAFGGWLYVLVSLMASLLVSSDTQQETLSKVRMPTIALEGICVIEVLRIALGDVPGNITLGSILHTIRITAIVQVLPRAAAIQETNNSSWHAVTAVLFSWAVTEVSRYPMYMFPTNNLARSIRMVVPLVTFPIGAVAEFAGAYTVMVSDTDVPLWLQFLLVVMMLVNGALGPYLAYPHLLKKGLPVLGLATTPGDKKKTQSTTAGSKTTKGNKPNIKSC</sequence>
<evidence type="ECO:0000256" key="2">
    <source>
        <dbReference type="ARBA" id="ARBA00005194"/>
    </source>
</evidence>
<dbReference type="EC" id="4.2.1.134" evidence="4"/>
<dbReference type="PANTHER" id="PTHR11035:SF35">
    <property type="entry name" value="VERY-LONG-CHAIN (3R)-3-HYDROXYACYL-COA DEHYDRATASE"/>
    <property type="match status" value="1"/>
</dbReference>
<keyword evidence="10 14" id="KW-0472">Membrane</keyword>
<dbReference type="InterPro" id="IPR007482">
    <property type="entry name" value="Tyr_Pase-like_PTPLA"/>
</dbReference>
<reference evidence="15" key="1">
    <citation type="submission" date="2020-06" db="EMBL/GenBank/DDBJ databases">
        <authorList>
            <consortium name="Plant Systems Biology data submission"/>
        </authorList>
    </citation>
    <scope>NUCLEOTIDE SEQUENCE</scope>
    <source>
        <strain evidence="15">D6</strain>
    </source>
</reference>
<feature type="transmembrane region" description="Helical" evidence="14">
    <location>
        <begin position="26"/>
        <end position="46"/>
    </location>
</feature>